<evidence type="ECO:0000313" key="9">
    <source>
        <dbReference type="EMBL" id="KAB7497442.1"/>
    </source>
</evidence>
<gene>
    <name evidence="9" type="primary">neg-1</name>
    <name evidence="9" type="ORF">Anas_07681</name>
</gene>
<keyword evidence="6" id="KW-0443">Lipid metabolism</keyword>
<dbReference type="EC" id="3.2.1.45" evidence="3 6"/>
<evidence type="ECO:0000256" key="1">
    <source>
        <dbReference type="ARBA" id="ARBA00001013"/>
    </source>
</evidence>
<evidence type="ECO:0000259" key="7">
    <source>
        <dbReference type="Pfam" id="PF02055"/>
    </source>
</evidence>
<dbReference type="GO" id="GO:0004348">
    <property type="term" value="F:glucosylceramidase activity"/>
    <property type="evidence" value="ECO:0007669"/>
    <property type="project" value="UniProtKB-EC"/>
</dbReference>
<reference evidence="9 10" key="1">
    <citation type="journal article" date="2019" name="PLoS Biol.">
        <title>Sex chromosomes control vertical transmission of feminizing Wolbachia symbionts in an isopod.</title>
        <authorList>
            <person name="Becking T."/>
            <person name="Chebbi M.A."/>
            <person name="Giraud I."/>
            <person name="Moumen B."/>
            <person name="Laverre T."/>
            <person name="Caubet Y."/>
            <person name="Peccoud J."/>
            <person name="Gilbert C."/>
            <person name="Cordaux R."/>
        </authorList>
    </citation>
    <scope>NUCLEOTIDE SEQUENCE [LARGE SCALE GENOMIC DNA]</scope>
    <source>
        <strain evidence="9">ANa2</strain>
        <tissue evidence="9">Whole body excluding digestive tract and cuticle</tissue>
    </source>
</reference>
<sequence length="383" mass="43830">MQRQTIFGFGGAVTDSAAINIKYLSEEAQDNLIKMHFGSQGSRYNIIRINIAACDFSVRGYSYDDVEGDVDLVYFNLTEEDYNFKIPVIKEAIDVSPEEIYIFGSPWSPPAWMKTNGEIDGQGKLLKEMWQPYANYLVKFFQMYEDHLGVQLWGFTPENEPLISQNYTFLTTPNCVFLPEEMRDWISTVLGPTLEEAEYDRLKLMIYDYNQSLDNVHDMDPTKFILYSEACTGSHLGSVVLGAWDRGEQYVCDIIEDTNHWATGWVDWNIVLDTEGGPNWINNYVDAPVIVNATADEFYIQPLYYALSLFSRNVPRGSVHIFSDVDNDNLKTTAFINPDGEVVLIVANFSDEEHTLGVFNEDGVYVFKYTINARTWLALTYKI</sequence>
<dbReference type="OrthoDB" id="2160638at2759"/>
<keyword evidence="5 6" id="KW-0378">Hydrolase</keyword>
<evidence type="ECO:0000256" key="3">
    <source>
        <dbReference type="ARBA" id="ARBA00012658"/>
    </source>
</evidence>
<organism evidence="9 10">
    <name type="scientific">Armadillidium nasatum</name>
    <dbReference type="NCBI Taxonomy" id="96803"/>
    <lineage>
        <taxon>Eukaryota</taxon>
        <taxon>Metazoa</taxon>
        <taxon>Ecdysozoa</taxon>
        <taxon>Arthropoda</taxon>
        <taxon>Crustacea</taxon>
        <taxon>Multicrustacea</taxon>
        <taxon>Malacostraca</taxon>
        <taxon>Eumalacostraca</taxon>
        <taxon>Peracarida</taxon>
        <taxon>Isopoda</taxon>
        <taxon>Oniscidea</taxon>
        <taxon>Crinocheta</taxon>
        <taxon>Armadillidiidae</taxon>
        <taxon>Armadillidium</taxon>
    </lineage>
</organism>
<evidence type="ECO:0000256" key="2">
    <source>
        <dbReference type="ARBA" id="ARBA00005382"/>
    </source>
</evidence>
<keyword evidence="10" id="KW-1185">Reference proteome</keyword>
<evidence type="ECO:0000256" key="4">
    <source>
        <dbReference type="ARBA" id="ARBA00022729"/>
    </source>
</evidence>
<name>A0A5N5STU0_9CRUS</name>
<dbReference type="EMBL" id="SEYY01020273">
    <property type="protein sequence ID" value="KAB7497442.1"/>
    <property type="molecule type" value="Genomic_DNA"/>
</dbReference>
<dbReference type="PANTHER" id="PTHR11069">
    <property type="entry name" value="GLUCOSYLCERAMIDASE"/>
    <property type="match status" value="1"/>
</dbReference>
<feature type="domain" description="Glycosyl hydrolase family 30 beta sandwich" evidence="8">
    <location>
        <begin position="317"/>
        <end position="375"/>
    </location>
</feature>
<evidence type="ECO:0000256" key="5">
    <source>
        <dbReference type="ARBA" id="ARBA00022801"/>
    </source>
</evidence>
<accession>A0A5N5STU0</accession>
<keyword evidence="6" id="KW-0326">Glycosidase</keyword>
<dbReference type="Proteomes" id="UP000326759">
    <property type="component" value="Unassembled WGS sequence"/>
</dbReference>
<comment type="similarity">
    <text evidence="2 6">Belongs to the glycosyl hydrolase 30 family.</text>
</comment>
<dbReference type="Pfam" id="PF17189">
    <property type="entry name" value="Glyco_hydro_30C"/>
    <property type="match status" value="1"/>
</dbReference>
<dbReference type="Gene3D" id="3.20.20.80">
    <property type="entry name" value="Glycosidases"/>
    <property type="match status" value="2"/>
</dbReference>
<evidence type="ECO:0000313" key="10">
    <source>
        <dbReference type="Proteomes" id="UP000326759"/>
    </source>
</evidence>
<dbReference type="Pfam" id="PF02055">
    <property type="entry name" value="Glyco_hydro_30"/>
    <property type="match status" value="1"/>
</dbReference>
<dbReference type="Gene3D" id="2.60.40.1180">
    <property type="entry name" value="Golgi alpha-mannosidase II"/>
    <property type="match status" value="1"/>
</dbReference>
<dbReference type="AlphaFoldDB" id="A0A5N5STU0"/>
<dbReference type="InterPro" id="IPR001139">
    <property type="entry name" value="Glyco_hydro_30"/>
</dbReference>
<dbReference type="InterPro" id="IPR013780">
    <property type="entry name" value="Glyco_hydro_b"/>
</dbReference>
<dbReference type="InterPro" id="IPR017853">
    <property type="entry name" value="GH"/>
</dbReference>
<dbReference type="InterPro" id="IPR033452">
    <property type="entry name" value="GH30_C"/>
</dbReference>
<comment type="catalytic activity">
    <reaction evidence="1">
        <text>a beta-D-glucosyl-(1&lt;-&gt;1')-N-acylsphing-4-enine + H2O = an N-acylsphing-4-enine + D-glucose</text>
        <dbReference type="Rhea" id="RHEA:13269"/>
        <dbReference type="ChEBI" id="CHEBI:4167"/>
        <dbReference type="ChEBI" id="CHEBI:15377"/>
        <dbReference type="ChEBI" id="CHEBI:22801"/>
        <dbReference type="ChEBI" id="CHEBI:52639"/>
        <dbReference type="EC" id="3.2.1.45"/>
    </reaction>
    <physiologicalReaction direction="left-to-right" evidence="1">
        <dbReference type="Rhea" id="RHEA:13270"/>
    </physiologicalReaction>
</comment>
<comment type="caution">
    <text evidence="9">The sequence shown here is derived from an EMBL/GenBank/DDBJ whole genome shotgun (WGS) entry which is preliminary data.</text>
</comment>
<dbReference type="SUPFAM" id="SSF51445">
    <property type="entry name" value="(Trans)glycosidases"/>
    <property type="match status" value="1"/>
</dbReference>
<evidence type="ECO:0000256" key="6">
    <source>
        <dbReference type="RuleBase" id="RU361188"/>
    </source>
</evidence>
<protein>
    <recommendedName>
        <fullName evidence="3 6">Glucosylceramidase</fullName>
        <ecNumber evidence="3 6">3.2.1.45</ecNumber>
    </recommendedName>
</protein>
<dbReference type="InterPro" id="IPR033453">
    <property type="entry name" value="Glyco_hydro_30_TIM-barrel"/>
</dbReference>
<feature type="domain" description="Glycosyl hydrolase family 30 TIM-barrel" evidence="7">
    <location>
        <begin position="7"/>
        <end position="211"/>
    </location>
</feature>
<keyword evidence="6" id="KW-0746">Sphingolipid metabolism</keyword>
<dbReference type="PANTHER" id="PTHR11069:SF23">
    <property type="entry name" value="LYSOSOMAL ACID GLUCOSYLCERAMIDASE"/>
    <property type="match status" value="1"/>
</dbReference>
<proteinExistence type="inferred from homology"/>
<evidence type="ECO:0000259" key="8">
    <source>
        <dbReference type="Pfam" id="PF17189"/>
    </source>
</evidence>
<dbReference type="GO" id="GO:0016020">
    <property type="term" value="C:membrane"/>
    <property type="evidence" value="ECO:0007669"/>
    <property type="project" value="GOC"/>
</dbReference>
<dbReference type="PRINTS" id="PR00843">
    <property type="entry name" value="GLHYDRLASE30"/>
</dbReference>
<dbReference type="GO" id="GO:0006680">
    <property type="term" value="P:glucosylceramide catabolic process"/>
    <property type="evidence" value="ECO:0007669"/>
    <property type="project" value="TreeGrafter"/>
</dbReference>
<keyword evidence="4" id="KW-0732">Signal</keyword>